<feature type="chain" id="PRO_5011596856" description="Copper(I)-binding protein" evidence="1">
    <location>
        <begin position="20"/>
        <end position="157"/>
    </location>
</feature>
<dbReference type="AlphaFoldDB" id="A0A1G5IZZ8"/>
<keyword evidence="3" id="KW-1185">Reference proteome</keyword>
<reference evidence="2 3" key="1">
    <citation type="submission" date="2016-10" db="EMBL/GenBank/DDBJ databases">
        <authorList>
            <person name="de Groot N.N."/>
        </authorList>
    </citation>
    <scope>NUCLEOTIDE SEQUENCE [LARGE SCALE GENOMIC DNA]</scope>
    <source>
        <strain evidence="2 3">CGMCC 1.8925</strain>
    </source>
</reference>
<dbReference type="STRING" id="336292.SAMN05660710_02910"/>
<dbReference type="SUPFAM" id="SSF110087">
    <property type="entry name" value="DR1885-like metal-binding protein"/>
    <property type="match status" value="1"/>
</dbReference>
<proteinExistence type="predicted"/>
<protein>
    <recommendedName>
        <fullName evidence="4">Copper(I)-binding protein</fullName>
    </recommendedName>
</protein>
<dbReference type="Gene3D" id="2.60.40.1890">
    <property type="entry name" value="PCu(A)C copper chaperone"/>
    <property type="match status" value="1"/>
</dbReference>
<dbReference type="InterPro" id="IPR007410">
    <property type="entry name" value="LpqE-like"/>
</dbReference>
<evidence type="ECO:0000313" key="3">
    <source>
        <dbReference type="Proteomes" id="UP000199502"/>
    </source>
</evidence>
<dbReference type="RefSeq" id="WP_090746239.1">
    <property type="nucleotide sequence ID" value="NZ_FMVT01000010.1"/>
</dbReference>
<dbReference type="PANTHER" id="PTHR36302">
    <property type="entry name" value="BLR7088 PROTEIN"/>
    <property type="match status" value="1"/>
</dbReference>
<dbReference type="InterPro" id="IPR036182">
    <property type="entry name" value="PCuAC_sf"/>
</dbReference>
<feature type="signal peptide" evidence="1">
    <location>
        <begin position="1"/>
        <end position="19"/>
    </location>
</feature>
<evidence type="ECO:0008006" key="4">
    <source>
        <dbReference type="Google" id="ProtNLM"/>
    </source>
</evidence>
<dbReference type="InterPro" id="IPR058248">
    <property type="entry name" value="Lxx211020-like"/>
</dbReference>
<evidence type="ECO:0000256" key="1">
    <source>
        <dbReference type="SAM" id="SignalP"/>
    </source>
</evidence>
<accession>A0A1G5IZZ8</accession>
<dbReference type="OrthoDB" id="9796962at2"/>
<organism evidence="2 3">
    <name type="scientific">Paracoccus tibetensis</name>
    <dbReference type="NCBI Taxonomy" id="336292"/>
    <lineage>
        <taxon>Bacteria</taxon>
        <taxon>Pseudomonadati</taxon>
        <taxon>Pseudomonadota</taxon>
        <taxon>Alphaproteobacteria</taxon>
        <taxon>Rhodobacterales</taxon>
        <taxon>Paracoccaceae</taxon>
        <taxon>Paracoccus</taxon>
    </lineage>
</organism>
<keyword evidence="1" id="KW-0732">Signal</keyword>
<dbReference type="Pfam" id="PF04314">
    <property type="entry name" value="PCuAC"/>
    <property type="match status" value="1"/>
</dbReference>
<dbReference type="Proteomes" id="UP000199502">
    <property type="component" value="Unassembled WGS sequence"/>
</dbReference>
<dbReference type="EMBL" id="FMVT01000010">
    <property type="protein sequence ID" value="SCY81632.1"/>
    <property type="molecule type" value="Genomic_DNA"/>
</dbReference>
<evidence type="ECO:0000313" key="2">
    <source>
        <dbReference type="EMBL" id="SCY81632.1"/>
    </source>
</evidence>
<gene>
    <name evidence="2" type="ORF">SAMN05660710_02910</name>
</gene>
<sequence>MKSMTLAAAATLLPLAGLAADLTVEDAYLRSANPMTGAAFMRIDNPGEAACMLTAVTSDVAERIELHTHEEEDGVMRMRRIEGGIAIPAGSAVQLDRGGDHVMLLGLTRSLADGDRVAFQLDLGDCGTQEVEAVVDNTRDASHAAEGADPHADHSGH</sequence>
<dbReference type="PANTHER" id="PTHR36302:SF1">
    <property type="entry name" value="COPPER CHAPERONE PCU(A)C"/>
    <property type="match status" value="1"/>
</dbReference>
<name>A0A1G5IZZ8_9RHOB</name>